<accession>A0A2P5DY37</accession>
<protein>
    <submittedName>
        <fullName evidence="2">Uncharacterized protein</fullName>
    </submittedName>
</protein>
<feature type="non-terminal residue" evidence="2">
    <location>
        <position position="71"/>
    </location>
</feature>
<dbReference type="EMBL" id="JXTB01000010">
    <property type="protein sequence ID" value="PON78205.1"/>
    <property type="molecule type" value="Genomic_DNA"/>
</dbReference>
<dbReference type="AlphaFoldDB" id="A0A2P5DY37"/>
<reference evidence="3" key="1">
    <citation type="submission" date="2016-06" db="EMBL/GenBank/DDBJ databases">
        <title>Parallel loss of symbiosis genes in relatives of nitrogen-fixing non-legume Parasponia.</title>
        <authorList>
            <person name="Van Velzen R."/>
            <person name="Holmer R."/>
            <person name="Bu F."/>
            <person name="Rutten L."/>
            <person name="Van Zeijl A."/>
            <person name="Liu W."/>
            <person name="Santuari L."/>
            <person name="Cao Q."/>
            <person name="Sharma T."/>
            <person name="Shen D."/>
            <person name="Roswanjaya Y."/>
            <person name="Wardhani T."/>
            <person name="Kalhor M.S."/>
            <person name="Jansen J."/>
            <person name="Van den Hoogen J."/>
            <person name="Gungor B."/>
            <person name="Hartog M."/>
            <person name="Hontelez J."/>
            <person name="Verver J."/>
            <person name="Yang W.-C."/>
            <person name="Schijlen E."/>
            <person name="Repin R."/>
            <person name="Schilthuizen M."/>
            <person name="Schranz E."/>
            <person name="Heidstra R."/>
            <person name="Miyata K."/>
            <person name="Fedorova E."/>
            <person name="Kohlen W."/>
            <person name="Bisseling T."/>
            <person name="Smit S."/>
            <person name="Geurts R."/>
        </authorList>
    </citation>
    <scope>NUCLEOTIDE SEQUENCE [LARGE SCALE GENOMIC DNA]</scope>
    <source>
        <strain evidence="3">cv. WU1-14</strain>
    </source>
</reference>
<keyword evidence="1" id="KW-1133">Transmembrane helix</keyword>
<name>A0A2P5DY37_PARAD</name>
<evidence type="ECO:0000313" key="2">
    <source>
        <dbReference type="EMBL" id="PON78205.1"/>
    </source>
</evidence>
<feature type="transmembrane region" description="Helical" evidence="1">
    <location>
        <begin position="6"/>
        <end position="26"/>
    </location>
</feature>
<proteinExistence type="predicted"/>
<evidence type="ECO:0000313" key="3">
    <source>
        <dbReference type="Proteomes" id="UP000237105"/>
    </source>
</evidence>
<comment type="caution">
    <text evidence="2">The sequence shown here is derived from an EMBL/GenBank/DDBJ whole genome shotgun (WGS) entry which is preliminary data.</text>
</comment>
<organism evidence="2 3">
    <name type="scientific">Parasponia andersonii</name>
    <name type="common">Sponia andersonii</name>
    <dbReference type="NCBI Taxonomy" id="3476"/>
    <lineage>
        <taxon>Eukaryota</taxon>
        <taxon>Viridiplantae</taxon>
        <taxon>Streptophyta</taxon>
        <taxon>Embryophyta</taxon>
        <taxon>Tracheophyta</taxon>
        <taxon>Spermatophyta</taxon>
        <taxon>Magnoliopsida</taxon>
        <taxon>eudicotyledons</taxon>
        <taxon>Gunneridae</taxon>
        <taxon>Pentapetalae</taxon>
        <taxon>rosids</taxon>
        <taxon>fabids</taxon>
        <taxon>Rosales</taxon>
        <taxon>Cannabaceae</taxon>
        <taxon>Parasponia</taxon>
    </lineage>
</organism>
<sequence>MNSHPFISHTGIWIAALLAAIALVVYDKEKAMIVEISINSFRTNCSASRTTMTLRSSLWMMLTSIPPASLE</sequence>
<keyword evidence="1" id="KW-0812">Transmembrane</keyword>
<evidence type="ECO:0000256" key="1">
    <source>
        <dbReference type="SAM" id="Phobius"/>
    </source>
</evidence>
<gene>
    <name evidence="2" type="ORF">PanWU01x14_021870</name>
</gene>
<dbReference type="Proteomes" id="UP000237105">
    <property type="component" value="Unassembled WGS sequence"/>
</dbReference>
<keyword evidence="3" id="KW-1185">Reference proteome</keyword>
<keyword evidence="1" id="KW-0472">Membrane</keyword>